<organism evidence="3 4">
    <name type="scientific">Flavobacterium cyanobacteriorum</name>
    <dbReference type="NCBI Taxonomy" id="2022802"/>
    <lineage>
        <taxon>Bacteria</taxon>
        <taxon>Pseudomonadati</taxon>
        <taxon>Bacteroidota</taxon>
        <taxon>Flavobacteriia</taxon>
        <taxon>Flavobacteriales</taxon>
        <taxon>Flavobacteriaceae</taxon>
        <taxon>Flavobacterium</taxon>
    </lineage>
</organism>
<feature type="chain" id="PRO_5012626456" description="DUF547 domain-containing protein" evidence="1">
    <location>
        <begin position="20"/>
        <end position="236"/>
    </location>
</feature>
<dbReference type="RefSeq" id="WP_094414363.1">
    <property type="nucleotide sequence ID" value="NZ_NOXV01000252.1"/>
</dbReference>
<evidence type="ECO:0000259" key="2">
    <source>
        <dbReference type="Pfam" id="PF04784"/>
    </source>
</evidence>
<dbReference type="PANTHER" id="PTHR46361">
    <property type="entry name" value="ELECTRON CARRIER/ PROTEIN DISULFIDE OXIDOREDUCTASE"/>
    <property type="match status" value="1"/>
</dbReference>
<dbReference type="OrthoDB" id="526867at2"/>
<dbReference type="PANTHER" id="PTHR46361:SF3">
    <property type="entry name" value="ELECTRON CARRIER_ PROTEIN DISULFIDE OXIDOREDUCTASE"/>
    <property type="match status" value="1"/>
</dbReference>
<evidence type="ECO:0000313" key="4">
    <source>
        <dbReference type="Proteomes" id="UP000216605"/>
    </source>
</evidence>
<feature type="signal peptide" evidence="1">
    <location>
        <begin position="1"/>
        <end position="19"/>
    </location>
</feature>
<dbReference type="Proteomes" id="UP000216605">
    <property type="component" value="Unassembled WGS sequence"/>
</dbReference>
<dbReference type="Pfam" id="PF04784">
    <property type="entry name" value="DUF547"/>
    <property type="match status" value="1"/>
</dbReference>
<dbReference type="EMBL" id="NOXV01000252">
    <property type="protein sequence ID" value="OYQ37583.1"/>
    <property type="molecule type" value="Genomic_DNA"/>
</dbReference>
<proteinExistence type="predicted"/>
<evidence type="ECO:0000256" key="1">
    <source>
        <dbReference type="SAM" id="SignalP"/>
    </source>
</evidence>
<comment type="caution">
    <text evidence="3">The sequence shown here is derived from an EMBL/GenBank/DDBJ whole genome shotgun (WGS) entry which is preliminary data.</text>
</comment>
<name>A0A255Z7P7_9FLAO</name>
<sequence length="236" mass="27383">MKKILFLVVVLFYSTKSIAQETSFFSNTDIFLKKYVQAKKVNYEAIKKDPKTLEDLVKQIATFSLSNDPKVNKAFFINAYNIVMINAIVEKYPIKSPMDITGVFDKTKYTVAGTKLTLNDIENKMIREKYKDARIHFVLVCGANGCPPITNFAYTPENLEHQLEQQTKLAINNPDFIKVNVKSKKVEISQIFEWYKEDFISTKSSYIDFLNKYKSEPIPANFKVAFYTYDWSLNKH</sequence>
<accession>A0A255Z7P7</accession>
<feature type="domain" description="DUF547" evidence="2">
    <location>
        <begin position="72"/>
        <end position="168"/>
    </location>
</feature>
<dbReference type="AlphaFoldDB" id="A0A255Z7P7"/>
<protein>
    <recommendedName>
        <fullName evidence="2">DUF547 domain-containing protein</fullName>
    </recommendedName>
</protein>
<evidence type="ECO:0000313" key="3">
    <source>
        <dbReference type="EMBL" id="OYQ37583.1"/>
    </source>
</evidence>
<reference evidence="3 4" key="1">
    <citation type="submission" date="2017-07" db="EMBL/GenBank/DDBJ databases">
        <title>Flavobacterium cyanobacteriorum sp. nov., isolated from cyanobacterial aggregates in a eutrophic lake.</title>
        <authorList>
            <person name="Cai H."/>
        </authorList>
    </citation>
    <scope>NUCLEOTIDE SEQUENCE [LARGE SCALE GENOMIC DNA]</scope>
    <source>
        <strain evidence="3 4">TH021</strain>
    </source>
</reference>
<dbReference type="InterPro" id="IPR006869">
    <property type="entry name" value="DUF547"/>
</dbReference>
<keyword evidence="1" id="KW-0732">Signal</keyword>
<keyword evidence="4" id="KW-1185">Reference proteome</keyword>
<gene>
    <name evidence="3" type="ORF">CHU92_07945</name>
</gene>